<evidence type="ECO:0000313" key="3">
    <source>
        <dbReference type="Proteomes" id="UP000822369"/>
    </source>
</evidence>
<dbReference type="Proteomes" id="UP000822369">
    <property type="component" value="Chromosome 13"/>
</dbReference>
<evidence type="ECO:0000256" key="1">
    <source>
        <dbReference type="SAM" id="MobiDB-lite"/>
    </source>
</evidence>
<feature type="region of interest" description="Disordered" evidence="1">
    <location>
        <begin position="89"/>
        <end position="175"/>
    </location>
</feature>
<comment type="caution">
    <text evidence="2">The sequence shown here is derived from an EMBL/GenBank/DDBJ whole genome shotgun (WGS) entry which is preliminary data.</text>
</comment>
<sequence>MNRPPEGSSGEALPWQHLLTSSCQPDSSCTVSSHSRGAMTGTKLAVDLAECALLQAELVSLKSLISLQEILLDTLSSLLQEAVLQSAPPVQSAAPPPLPSAAPPPVQPASPPAAAPPAAAPPTIQPVQEAPPPPALQPVQEASPLGLQVKSAPPPAKSLAPRPAPPAKSSAPPVRRRPCLLCSRRRPSRLFLGLRCAALLGGGGVTVTLCPVSPFFTPGPSSSCI</sequence>
<dbReference type="EMBL" id="JAAVVJ010000013">
    <property type="protein sequence ID" value="KAF7210194.1"/>
    <property type="molecule type" value="Genomic_DNA"/>
</dbReference>
<dbReference type="PROSITE" id="PS51257">
    <property type="entry name" value="PROKAR_LIPOPROTEIN"/>
    <property type="match status" value="1"/>
</dbReference>
<protein>
    <submittedName>
        <fullName evidence="2">Proline-rich protein 36-like</fullName>
    </submittedName>
</protein>
<proteinExistence type="predicted"/>
<dbReference type="KEGG" id="nfu:107390977"/>
<gene>
    <name evidence="2" type="ORF">G4P62_014632</name>
</gene>
<dbReference type="AlphaFoldDB" id="A0A9D2XX61"/>
<evidence type="ECO:0000313" key="2">
    <source>
        <dbReference type="EMBL" id="KAF7210194.1"/>
    </source>
</evidence>
<name>A0A9D2XX61_NOTFU</name>
<feature type="compositionally biased region" description="Pro residues" evidence="1">
    <location>
        <begin position="94"/>
        <end position="136"/>
    </location>
</feature>
<organism evidence="2 3">
    <name type="scientific">Nothobranchius furzeri</name>
    <name type="common">Turquoise killifish</name>
    <dbReference type="NCBI Taxonomy" id="105023"/>
    <lineage>
        <taxon>Eukaryota</taxon>
        <taxon>Metazoa</taxon>
        <taxon>Chordata</taxon>
        <taxon>Craniata</taxon>
        <taxon>Vertebrata</taxon>
        <taxon>Euteleostomi</taxon>
        <taxon>Actinopterygii</taxon>
        <taxon>Neopterygii</taxon>
        <taxon>Teleostei</taxon>
        <taxon>Neoteleostei</taxon>
        <taxon>Acanthomorphata</taxon>
        <taxon>Ovalentaria</taxon>
        <taxon>Atherinomorphae</taxon>
        <taxon>Cyprinodontiformes</taxon>
        <taxon>Nothobranchiidae</taxon>
        <taxon>Nothobranchius</taxon>
    </lineage>
</organism>
<accession>A0A9D2XX61</accession>
<feature type="compositionally biased region" description="Pro residues" evidence="1">
    <location>
        <begin position="152"/>
        <end position="166"/>
    </location>
</feature>
<reference evidence="2" key="1">
    <citation type="submission" date="2020-03" db="EMBL/GenBank/DDBJ databases">
        <title>Intra-Species Differences in Population Size shape Life History and Genome Evolution.</title>
        <authorList>
            <person name="Willemsen D."/>
            <person name="Cui R."/>
            <person name="Valenzano D.R."/>
        </authorList>
    </citation>
    <scope>NUCLEOTIDE SEQUENCE</scope>
    <source>
        <strain evidence="2">GRZ</strain>
        <tissue evidence="2">Whole</tissue>
    </source>
</reference>